<dbReference type="Gene3D" id="3.40.390.10">
    <property type="entry name" value="Collagenase (Catalytic Domain)"/>
    <property type="match status" value="1"/>
</dbReference>
<keyword evidence="6" id="KW-0862">Zinc</keyword>
<feature type="compositionally biased region" description="Low complexity" evidence="9">
    <location>
        <begin position="750"/>
        <end position="762"/>
    </location>
</feature>
<dbReference type="PANTHER" id="PTHR47466:SF1">
    <property type="entry name" value="METALLOPROTEASE MEP1 (AFU_ORTHOLOGUE AFUA_1G07730)-RELATED"/>
    <property type="match status" value="1"/>
</dbReference>
<keyword evidence="3" id="KW-0479">Metal-binding</keyword>
<feature type="compositionally biased region" description="Pro residues" evidence="9">
    <location>
        <begin position="643"/>
        <end position="663"/>
    </location>
</feature>
<evidence type="ECO:0000256" key="3">
    <source>
        <dbReference type="ARBA" id="ARBA00022723"/>
    </source>
</evidence>
<evidence type="ECO:0000256" key="9">
    <source>
        <dbReference type="SAM" id="MobiDB-lite"/>
    </source>
</evidence>
<feature type="compositionally biased region" description="Low complexity" evidence="9">
    <location>
        <begin position="664"/>
        <end position="677"/>
    </location>
</feature>
<comment type="caution">
    <text evidence="12">The sequence shown here is derived from an EMBL/GenBank/DDBJ whole genome shotgun (WGS) entry which is preliminary data.</text>
</comment>
<evidence type="ECO:0000256" key="5">
    <source>
        <dbReference type="ARBA" id="ARBA00022801"/>
    </source>
</evidence>
<evidence type="ECO:0000256" key="8">
    <source>
        <dbReference type="ARBA" id="ARBA00023157"/>
    </source>
</evidence>
<feature type="compositionally biased region" description="Basic and acidic residues" evidence="9">
    <location>
        <begin position="495"/>
        <end position="508"/>
    </location>
</feature>
<keyword evidence="2" id="KW-0645">Protease</keyword>
<proteinExistence type="inferred from homology"/>
<evidence type="ECO:0000256" key="7">
    <source>
        <dbReference type="ARBA" id="ARBA00023049"/>
    </source>
</evidence>
<dbReference type="Pfam" id="PF05572">
    <property type="entry name" value="Peptidase_M43"/>
    <property type="match status" value="1"/>
</dbReference>
<organism evidence="12 13">
    <name type="scientific">Hohenbuehelia grisea</name>
    <dbReference type="NCBI Taxonomy" id="104357"/>
    <lineage>
        <taxon>Eukaryota</taxon>
        <taxon>Fungi</taxon>
        <taxon>Dikarya</taxon>
        <taxon>Basidiomycota</taxon>
        <taxon>Agaricomycotina</taxon>
        <taxon>Agaricomycetes</taxon>
        <taxon>Agaricomycetidae</taxon>
        <taxon>Agaricales</taxon>
        <taxon>Pleurotineae</taxon>
        <taxon>Pleurotaceae</taxon>
        <taxon>Hohenbuehelia</taxon>
    </lineage>
</organism>
<feature type="compositionally biased region" description="Pro residues" evidence="9">
    <location>
        <begin position="691"/>
        <end position="749"/>
    </location>
</feature>
<feature type="region of interest" description="Disordered" evidence="9">
    <location>
        <begin position="290"/>
        <end position="841"/>
    </location>
</feature>
<name>A0ABR3JF22_9AGAR</name>
<sequence length="841" mass="88880">MFLPTFFVLASAVTTTLAGPVRKADVTFHEWGGCLHDHVMKRVPEVNISAIYPRQEANQIAGGGSKIRVHWNVVSDGSGPEGGDLPDSQIKEQMAVLNNDYAPVGYQFELIKTTRTSNAQFYNLQTGFNGGDTNVERQLKQSIPERDPKLLKIWSVRPASGVSYAYLPMNYQAQPELDGVIFAIQAITSKNTPGHILSHEVGHWAGLKHTFEGGCEEAGGGDEVADTAPHENPMDAAKGGAEFAQCARPVSKCGKGNDPTDNIMNYVNDDCRKRFTDGQIKRMHEQMQQFRGITPGPPMKKNESMPPGTGPSYGGGSQLQVGGNKPVTTTPTTANTNTGNVGGTRPNFPVSPPANRPNVPGSTPVRPASNPSTGGQPPAVANGRPPPGRLAVVSSALAQKSATPDTPKDDGTPIGNKHGTHAKDAKPDDAHKPGTPPGDSHAKKPTPSDSPDAKPATEGDDKHKQPPAGKHDGKDDAAKEDPKSPATKPATPGSPDEKPATEGDDKHKQPPVGEKPTAPKPDEKPALLPVVNPPAKPDAPEQPKPDAPEQPKPDAPGQQPVKPDGPAQLKPETPGQPPAKPDGPAQPPVVPGTPVQPPAKQEPPVQPQVKSEPPVQPPAKPEPPVQPLVNQEEKANVPGIPTQQPPAAKPDGPANPPNVPKPELPVQQPPVVNNVPPANNPPSIPEKPTIPQAPQPPPAPQTPPPTPQPPSVPQTPPSTPRTPPTQPPTPPQPPVVEQPPAPQPPPVQQQPPQGQTPDQNQPMQPPPTVDQGQSMQQPPTQDQTQSMQTPPIQDQGQSMQQPPMQDQGGQSMGQQGGDGMGMGMPVRRRALPRRALYNRMY</sequence>
<keyword evidence="7" id="KW-0482">Metalloprotease</keyword>
<keyword evidence="13" id="KW-1185">Reference proteome</keyword>
<feature type="compositionally biased region" description="Basic and acidic residues" evidence="9">
    <location>
        <begin position="538"/>
        <end position="552"/>
    </location>
</feature>
<feature type="compositionally biased region" description="Basic and acidic residues" evidence="9">
    <location>
        <begin position="421"/>
        <end position="432"/>
    </location>
</feature>
<feature type="compositionally biased region" description="Pro residues" evidence="9">
    <location>
        <begin position="614"/>
        <end position="626"/>
    </location>
</feature>
<evidence type="ECO:0000256" key="4">
    <source>
        <dbReference type="ARBA" id="ARBA00022729"/>
    </source>
</evidence>
<feature type="compositionally biased region" description="Low complexity" evidence="9">
    <location>
        <begin position="321"/>
        <end position="347"/>
    </location>
</feature>
<evidence type="ECO:0000313" key="13">
    <source>
        <dbReference type="Proteomes" id="UP001556367"/>
    </source>
</evidence>
<protein>
    <recommendedName>
        <fullName evidence="11">Peptidase M43 pregnancy-associated plasma-A domain-containing protein</fullName>
    </recommendedName>
</protein>
<evidence type="ECO:0000256" key="1">
    <source>
        <dbReference type="ARBA" id="ARBA00008721"/>
    </source>
</evidence>
<evidence type="ECO:0000256" key="6">
    <source>
        <dbReference type="ARBA" id="ARBA00022833"/>
    </source>
</evidence>
<accession>A0ABR3JF22</accession>
<keyword evidence="4 10" id="KW-0732">Signal</keyword>
<dbReference type="InterPro" id="IPR008754">
    <property type="entry name" value="Peptidase_M43"/>
</dbReference>
<feature type="chain" id="PRO_5045162925" description="Peptidase M43 pregnancy-associated plasma-A domain-containing protein" evidence="10">
    <location>
        <begin position="19"/>
        <end position="841"/>
    </location>
</feature>
<feature type="signal peptide" evidence="10">
    <location>
        <begin position="1"/>
        <end position="18"/>
    </location>
</feature>
<dbReference type="InterPro" id="IPR024079">
    <property type="entry name" value="MetalloPept_cat_dom_sf"/>
</dbReference>
<evidence type="ECO:0000256" key="10">
    <source>
        <dbReference type="SAM" id="SignalP"/>
    </source>
</evidence>
<feature type="compositionally biased region" description="Polar residues" evidence="9">
    <location>
        <begin position="770"/>
        <end position="792"/>
    </location>
</feature>
<dbReference type="Proteomes" id="UP001556367">
    <property type="component" value="Unassembled WGS sequence"/>
</dbReference>
<keyword evidence="8" id="KW-1015">Disulfide bond</keyword>
<feature type="domain" description="Peptidase M43 pregnancy-associated plasma-A" evidence="11">
    <location>
        <begin position="165"/>
        <end position="287"/>
    </location>
</feature>
<dbReference type="PANTHER" id="PTHR47466">
    <property type="match status" value="1"/>
</dbReference>
<gene>
    <name evidence="12" type="ORF">HGRIS_005395</name>
</gene>
<dbReference type="EMBL" id="JASNQZ010000008">
    <property type="protein sequence ID" value="KAL0954267.1"/>
    <property type="molecule type" value="Genomic_DNA"/>
</dbReference>
<evidence type="ECO:0000313" key="12">
    <source>
        <dbReference type="EMBL" id="KAL0954267.1"/>
    </source>
</evidence>
<feature type="compositionally biased region" description="Gly residues" evidence="9">
    <location>
        <begin position="810"/>
        <end position="822"/>
    </location>
</feature>
<feature type="compositionally biased region" description="Basic and acidic residues" evidence="9">
    <location>
        <begin position="451"/>
        <end position="483"/>
    </location>
</feature>
<reference evidence="13" key="1">
    <citation type="submission" date="2024-06" db="EMBL/GenBank/DDBJ databases">
        <title>Multi-omics analyses provide insights into the biosynthesis of the anticancer antibiotic pleurotin in Hohenbuehelia grisea.</title>
        <authorList>
            <person name="Weaver J.A."/>
            <person name="Alberti F."/>
        </authorList>
    </citation>
    <scope>NUCLEOTIDE SEQUENCE [LARGE SCALE GENOMIC DNA]</scope>
    <source>
        <strain evidence="13">T-177</strain>
    </source>
</reference>
<evidence type="ECO:0000259" key="11">
    <source>
        <dbReference type="Pfam" id="PF05572"/>
    </source>
</evidence>
<evidence type="ECO:0000256" key="2">
    <source>
        <dbReference type="ARBA" id="ARBA00022670"/>
    </source>
</evidence>
<feature type="compositionally biased region" description="Pro residues" evidence="9">
    <location>
        <begin position="574"/>
        <end position="606"/>
    </location>
</feature>
<keyword evidence="5" id="KW-0378">Hydrolase</keyword>
<feature type="compositionally biased region" description="Low complexity" evidence="9">
    <location>
        <begin position="793"/>
        <end position="809"/>
    </location>
</feature>
<dbReference type="SUPFAM" id="SSF55486">
    <property type="entry name" value="Metalloproteases ('zincins'), catalytic domain"/>
    <property type="match status" value="1"/>
</dbReference>
<comment type="similarity">
    <text evidence="1">Belongs to the peptidase M43B family.</text>
</comment>